<gene>
    <name evidence="8" type="ORF">ACFFF8_10355</name>
</gene>
<dbReference type="PANTHER" id="PTHR43133">
    <property type="entry name" value="RNA POLYMERASE ECF-TYPE SIGMA FACTO"/>
    <property type="match status" value="1"/>
</dbReference>
<dbReference type="InterPro" id="IPR007627">
    <property type="entry name" value="RNA_pol_sigma70_r2"/>
</dbReference>
<evidence type="ECO:0000313" key="8">
    <source>
        <dbReference type="EMBL" id="MFC0684997.1"/>
    </source>
</evidence>
<dbReference type="Pfam" id="PF04542">
    <property type="entry name" value="Sigma70_r2"/>
    <property type="match status" value="1"/>
</dbReference>
<dbReference type="PANTHER" id="PTHR43133:SF8">
    <property type="entry name" value="RNA POLYMERASE SIGMA FACTOR HI_1459-RELATED"/>
    <property type="match status" value="1"/>
</dbReference>
<keyword evidence="4" id="KW-0238">DNA-binding</keyword>
<evidence type="ECO:0000259" key="7">
    <source>
        <dbReference type="Pfam" id="PF08281"/>
    </source>
</evidence>
<evidence type="ECO:0000256" key="4">
    <source>
        <dbReference type="ARBA" id="ARBA00023125"/>
    </source>
</evidence>
<dbReference type="Pfam" id="PF08281">
    <property type="entry name" value="Sigma70_r4_2"/>
    <property type="match status" value="1"/>
</dbReference>
<dbReference type="InterPro" id="IPR013325">
    <property type="entry name" value="RNA_pol_sigma_r2"/>
</dbReference>
<dbReference type="CDD" id="cd06171">
    <property type="entry name" value="Sigma70_r4"/>
    <property type="match status" value="1"/>
</dbReference>
<name>A0ABV6S6X6_9SPHN</name>
<dbReference type="EMBL" id="JBHLTM010000036">
    <property type="protein sequence ID" value="MFC0684997.1"/>
    <property type="molecule type" value="Genomic_DNA"/>
</dbReference>
<evidence type="ECO:0000256" key="1">
    <source>
        <dbReference type="ARBA" id="ARBA00010641"/>
    </source>
</evidence>
<dbReference type="InterPro" id="IPR013324">
    <property type="entry name" value="RNA_pol_sigma_r3/r4-like"/>
</dbReference>
<evidence type="ECO:0000256" key="5">
    <source>
        <dbReference type="ARBA" id="ARBA00023163"/>
    </source>
</evidence>
<keyword evidence="3" id="KW-0731">Sigma factor</keyword>
<dbReference type="Proteomes" id="UP001589858">
    <property type="component" value="Unassembled WGS sequence"/>
</dbReference>
<dbReference type="InterPro" id="IPR039425">
    <property type="entry name" value="RNA_pol_sigma-70-like"/>
</dbReference>
<evidence type="ECO:0000256" key="2">
    <source>
        <dbReference type="ARBA" id="ARBA00023015"/>
    </source>
</evidence>
<keyword evidence="2" id="KW-0805">Transcription regulation</keyword>
<dbReference type="NCBIfam" id="TIGR02937">
    <property type="entry name" value="sigma70-ECF"/>
    <property type="match status" value="1"/>
</dbReference>
<dbReference type="Gene3D" id="1.10.1740.10">
    <property type="match status" value="1"/>
</dbReference>
<keyword evidence="9" id="KW-1185">Reference proteome</keyword>
<evidence type="ECO:0000259" key="6">
    <source>
        <dbReference type="Pfam" id="PF04542"/>
    </source>
</evidence>
<feature type="domain" description="RNA polymerase sigma-70 region 2" evidence="6">
    <location>
        <begin position="16"/>
        <end position="74"/>
    </location>
</feature>
<protein>
    <submittedName>
        <fullName evidence="8">RNA polymerase sigma factor</fullName>
    </submittedName>
</protein>
<reference evidence="8 9" key="1">
    <citation type="submission" date="2024-09" db="EMBL/GenBank/DDBJ databases">
        <authorList>
            <person name="Sun Q."/>
            <person name="Mori K."/>
        </authorList>
    </citation>
    <scope>NUCLEOTIDE SEQUENCE [LARGE SCALE GENOMIC DNA]</scope>
    <source>
        <strain evidence="8 9">CICC 11035S</strain>
    </source>
</reference>
<dbReference type="InterPro" id="IPR014284">
    <property type="entry name" value="RNA_pol_sigma-70_dom"/>
</dbReference>
<sequence>MFMSDAASPLLAGMTRLKSYVRKRMRDPEGVEDVVQETLARVMEQERRQAIEHPLAYAFRVADSVIVADLRKRRGAGSPAGRQADALPLDLDPLELVCDMPLADEVLDYRERFARFETALARLTPMRRTVFRMRHIDGKSRQDIAEELGLGLEAVKKHLVRAMADLALALESDLGAAGED</sequence>
<organism evidence="8 9">
    <name type="scientific">Novosphingobium clariflavum</name>
    <dbReference type="NCBI Taxonomy" id="2029884"/>
    <lineage>
        <taxon>Bacteria</taxon>
        <taxon>Pseudomonadati</taxon>
        <taxon>Pseudomonadota</taxon>
        <taxon>Alphaproteobacteria</taxon>
        <taxon>Sphingomonadales</taxon>
        <taxon>Sphingomonadaceae</taxon>
        <taxon>Novosphingobium</taxon>
    </lineage>
</organism>
<proteinExistence type="inferred from homology"/>
<evidence type="ECO:0000256" key="3">
    <source>
        <dbReference type="ARBA" id="ARBA00023082"/>
    </source>
</evidence>
<keyword evidence="5" id="KW-0804">Transcription</keyword>
<comment type="caution">
    <text evidence="8">The sequence shown here is derived from an EMBL/GenBank/DDBJ whole genome shotgun (WGS) entry which is preliminary data.</text>
</comment>
<dbReference type="Gene3D" id="1.10.10.10">
    <property type="entry name" value="Winged helix-like DNA-binding domain superfamily/Winged helix DNA-binding domain"/>
    <property type="match status" value="1"/>
</dbReference>
<comment type="similarity">
    <text evidence="1">Belongs to the sigma-70 factor family. ECF subfamily.</text>
</comment>
<dbReference type="SUPFAM" id="SSF88946">
    <property type="entry name" value="Sigma2 domain of RNA polymerase sigma factors"/>
    <property type="match status" value="1"/>
</dbReference>
<dbReference type="InterPro" id="IPR036388">
    <property type="entry name" value="WH-like_DNA-bd_sf"/>
</dbReference>
<accession>A0ABV6S6X6</accession>
<dbReference type="RefSeq" id="WP_267221377.1">
    <property type="nucleotide sequence ID" value="NZ_JAPCWC010000010.1"/>
</dbReference>
<evidence type="ECO:0000313" key="9">
    <source>
        <dbReference type="Proteomes" id="UP001589858"/>
    </source>
</evidence>
<dbReference type="InterPro" id="IPR013249">
    <property type="entry name" value="RNA_pol_sigma70_r4_t2"/>
</dbReference>
<dbReference type="SUPFAM" id="SSF88659">
    <property type="entry name" value="Sigma3 and sigma4 domains of RNA polymerase sigma factors"/>
    <property type="match status" value="1"/>
</dbReference>
<feature type="domain" description="RNA polymerase sigma factor 70 region 4 type 2" evidence="7">
    <location>
        <begin position="115"/>
        <end position="166"/>
    </location>
</feature>